<evidence type="ECO:0000256" key="2">
    <source>
        <dbReference type="ARBA" id="ARBA00022473"/>
    </source>
</evidence>
<dbReference type="PRINTS" id="PR00938">
    <property type="entry name" value="BRACHYURY"/>
</dbReference>
<dbReference type="SUPFAM" id="SSF49417">
    <property type="entry name" value="p53-like transcription factors"/>
    <property type="match status" value="1"/>
</dbReference>
<comment type="subcellular location">
    <subcellularLocation>
        <location evidence="1 7">Nucleus</location>
    </subcellularLocation>
</comment>
<dbReference type="PRINTS" id="PR00937">
    <property type="entry name" value="TBOX"/>
</dbReference>
<dbReference type="PANTHER" id="PTHR11267:SF106">
    <property type="entry name" value="T-RELATED PROTEIN"/>
    <property type="match status" value="1"/>
</dbReference>
<keyword evidence="3" id="KW-0805">Transcription regulation</keyword>
<protein>
    <recommendedName>
        <fullName evidence="9">T-box domain-containing protein</fullName>
    </recommendedName>
</protein>
<keyword evidence="4 7" id="KW-0238">DNA-binding</keyword>
<evidence type="ECO:0000256" key="1">
    <source>
        <dbReference type="ARBA" id="ARBA00004123"/>
    </source>
</evidence>
<dbReference type="InterPro" id="IPR002070">
    <property type="entry name" value="TF_Brachyury"/>
</dbReference>
<keyword evidence="2" id="KW-0217">Developmental protein</keyword>
<feature type="region of interest" description="Disordered" evidence="8">
    <location>
        <begin position="41"/>
        <end position="61"/>
    </location>
</feature>
<dbReference type="InterPro" id="IPR001699">
    <property type="entry name" value="TF_T-box"/>
</dbReference>
<evidence type="ECO:0000256" key="4">
    <source>
        <dbReference type="ARBA" id="ARBA00023125"/>
    </source>
</evidence>
<sequence>MGVERLIFEEPRMDWMRQKLDSPGLERRVPSHPSSLDCLAHDSSSVKGRGSQSEVLGPPNTGIFYGSKRESENYWSREMRGEVMSGVHIIPLVEKEMKDEKDAGDFSSSCAPKLRLEEQNLWKKFHTLTNEMIVTKNGRRMFPVVKVSISGLDPSAMYSVLLEFVQVDQHRWKYVNGEWVPGGKPEPPPPCGLYLHPESPNFGAHWMKEPVSFAKVKLTNKTNGVGQIVLNSLHKYEPRVHIVQVGSGDQRYVSTHALPETQFIAVTAYQNEEVTALKIKHNPFAKAFLDSKERSEPSSSSRVELVAPFPPQSSYSPWFLPNCSAMGSGMGCDRFMKSIRHAPYPPRRPQEGYLGPGTEDGGNAGMDACKFSSPPPAPPPTMNPLLETPWSTWPSFPTPTPYQWSSALDPLQSGQPSSFGPTASSPCPPPKTHTPPFFQSSESSEFGIMNQEFHYALGESGTEFTGENGPGGASFHPTPPGEGTRGNTEGESFDSSSPHENWSPITPPPYTIS</sequence>
<proteinExistence type="predicted"/>
<dbReference type="EMBL" id="CAJPEV010000492">
    <property type="protein sequence ID" value="CAG0885837.1"/>
    <property type="molecule type" value="Genomic_DNA"/>
</dbReference>
<dbReference type="SMART" id="SM00425">
    <property type="entry name" value="TBOX"/>
    <property type="match status" value="1"/>
</dbReference>
<reference evidence="10" key="1">
    <citation type="submission" date="2020-11" db="EMBL/GenBank/DDBJ databases">
        <authorList>
            <person name="Tran Van P."/>
        </authorList>
    </citation>
    <scope>NUCLEOTIDE SEQUENCE</scope>
</reference>
<accession>A0A7R8XAV6</accession>
<keyword evidence="11" id="KW-1185">Reference proteome</keyword>
<dbReference type="GO" id="GO:0045893">
    <property type="term" value="P:positive regulation of DNA-templated transcription"/>
    <property type="evidence" value="ECO:0007669"/>
    <property type="project" value="InterPro"/>
</dbReference>
<dbReference type="PROSITE" id="PS50252">
    <property type="entry name" value="TBOX_3"/>
    <property type="match status" value="1"/>
</dbReference>
<evidence type="ECO:0000256" key="5">
    <source>
        <dbReference type="ARBA" id="ARBA00023163"/>
    </source>
</evidence>
<dbReference type="PANTHER" id="PTHR11267">
    <property type="entry name" value="T-BOX PROTEIN-RELATED"/>
    <property type="match status" value="1"/>
</dbReference>
<dbReference type="PROSITE" id="PS01264">
    <property type="entry name" value="TBOX_2"/>
    <property type="match status" value="1"/>
</dbReference>
<dbReference type="OrthoDB" id="7442607at2759"/>
<dbReference type="GO" id="GO:0001708">
    <property type="term" value="P:cell fate specification"/>
    <property type="evidence" value="ECO:0007669"/>
    <property type="project" value="TreeGrafter"/>
</dbReference>
<feature type="region of interest" description="Disordered" evidence="8">
    <location>
        <begin position="409"/>
        <end position="435"/>
    </location>
</feature>
<feature type="region of interest" description="Disordered" evidence="8">
    <location>
        <begin position="458"/>
        <end position="513"/>
    </location>
</feature>
<feature type="domain" description="T-box" evidence="9">
    <location>
        <begin position="116"/>
        <end position="290"/>
    </location>
</feature>
<dbReference type="AlphaFoldDB" id="A0A7R8XAV6"/>
<evidence type="ECO:0000256" key="3">
    <source>
        <dbReference type="ARBA" id="ARBA00023015"/>
    </source>
</evidence>
<dbReference type="GO" id="GO:0005634">
    <property type="term" value="C:nucleus"/>
    <property type="evidence" value="ECO:0007669"/>
    <property type="project" value="UniProtKB-SubCell"/>
</dbReference>
<dbReference type="InterPro" id="IPR046360">
    <property type="entry name" value="T-box_DNA-bd"/>
</dbReference>
<dbReference type="PROSITE" id="PS01283">
    <property type="entry name" value="TBOX_1"/>
    <property type="match status" value="1"/>
</dbReference>
<evidence type="ECO:0000256" key="7">
    <source>
        <dbReference type="PROSITE-ProRule" id="PRU00201"/>
    </source>
</evidence>
<evidence type="ECO:0000259" key="9">
    <source>
        <dbReference type="PROSITE" id="PS50252"/>
    </source>
</evidence>
<dbReference type="InterPro" id="IPR008967">
    <property type="entry name" value="p53-like_TF_DNA-bd_sf"/>
</dbReference>
<evidence type="ECO:0000313" key="11">
    <source>
        <dbReference type="Proteomes" id="UP000677054"/>
    </source>
</evidence>
<dbReference type="EMBL" id="LR900009">
    <property type="protein sequence ID" value="CAD7243769.1"/>
    <property type="molecule type" value="Genomic_DNA"/>
</dbReference>
<dbReference type="Pfam" id="PF00907">
    <property type="entry name" value="T-box"/>
    <property type="match status" value="1"/>
</dbReference>
<dbReference type="CDD" id="cd20192">
    <property type="entry name" value="T-box_TBXT_TBX19-like"/>
    <property type="match status" value="1"/>
</dbReference>
<evidence type="ECO:0000256" key="6">
    <source>
        <dbReference type="ARBA" id="ARBA00023242"/>
    </source>
</evidence>
<keyword evidence="6 7" id="KW-0539">Nucleus</keyword>
<comment type="caution">
    <text evidence="7">Lacks conserved residue(s) required for the propagation of feature annotation.</text>
</comment>
<feature type="compositionally biased region" description="Polar residues" evidence="8">
    <location>
        <begin position="485"/>
        <end position="504"/>
    </location>
</feature>
<organism evidence="10">
    <name type="scientific">Darwinula stevensoni</name>
    <dbReference type="NCBI Taxonomy" id="69355"/>
    <lineage>
        <taxon>Eukaryota</taxon>
        <taxon>Metazoa</taxon>
        <taxon>Ecdysozoa</taxon>
        <taxon>Arthropoda</taxon>
        <taxon>Crustacea</taxon>
        <taxon>Oligostraca</taxon>
        <taxon>Ostracoda</taxon>
        <taxon>Podocopa</taxon>
        <taxon>Podocopida</taxon>
        <taxon>Darwinulocopina</taxon>
        <taxon>Darwinuloidea</taxon>
        <taxon>Darwinulidae</taxon>
        <taxon>Darwinula</taxon>
    </lineage>
</organism>
<dbReference type="Proteomes" id="UP000677054">
    <property type="component" value="Unassembled WGS sequence"/>
</dbReference>
<name>A0A7R8XAV6_9CRUS</name>
<feature type="compositionally biased region" description="Polar residues" evidence="8">
    <location>
        <begin position="42"/>
        <end position="54"/>
    </location>
</feature>
<dbReference type="GO" id="GO:0000785">
    <property type="term" value="C:chromatin"/>
    <property type="evidence" value="ECO:0007669"/>
    <property type="project" value="TreeGrafter"/>
</dbReference>
<dbReference type="InterPro" id="IPR018186">
    <property type="entry name" value="TF_T-box_CS"/>
</dbReference>
<evidence type="ECO:0000313" key="10">
    <source>
        <dbReference type="EMBL" id="CAD7243769.1"/>
    </source>
</evidence>
<dbReference type="Gene3D" id="2.60.40.820">
    <property type="entry name" value="Transcription factor, T-box"/>
    <property type="match status" value="1"/>
</dbReference>
<dbReference type="FunFam" id="2.60.40.820:FF:000002">
    <property type="entry name" value="T-box transcription factor Brachyury"/>
    <property type="match status" value="1"/>
</dbReference>
<dbReference type="GO" id="GO:0000978">
    <property type="term" value="F:RNA polymerase II cis-regulatory region sequence-specific DNA binding"/>
    <property type="evidence" value="ECO:0007669"/>
    <property type="project" value="InterPro"/>
</dbReference>
<feature type="compositionally biased region" description="Polar residues" evidence="8">
    <location>
        <begin position="409"/>
        <end position="425"/>
    </location>
</feature>
<dbReference type="InterPro" id="IPR036960">
    <property type="entry name" value="T-box_sf"/>
</dbReference>
<gene>
    <name evidence="10" type="ORF">DSTB1V02_LOCUS3682</name>
</gene>
<keyword evidence="5" id="KW-0804">Transcription</keyword>
<evidence type="ECO:0000256" key="8">
    <source>
        <dbReference type="SAM" id="MobiDB-lite"/>
    </source>
</evidence>
<dbReference type="GO" id="GO:0000981">
    <property type="term" value="F:DNA-binding transcription factor activity, RNA polymerase II-specific"/>
    <property type="evidence" value="ECO:0007669"/>
    <property type="project" value="TreeGrafter"/>
</dbReference>